<dbReference type="GO" id="GO:0051539">
    <property type="term" value="F:4 iron, 4 sulfur cluster binding"/>
    <property type="evidence" value="ECO:0007669"/>
    <property type="project" value="UniProtKB-KW"/>
</dbReference>
<gene>
    <name evidence="12" type="primary">rlmN_38</name>
    <name evidence="12" type="ORF">SDC9_129623</name>
</gene>
<dbReference type="AlphaFoldDB" id="A0A645D1A7"/>
<dbReference type="EMBL" id="VSSQ01031613">
    <property type="protein sequence ID" value="MPM82562.1"/>
    <property type="molecule type" value="Genomic_DNA"/>
</dbReference>
<dbReference type="Gene3D" id="3.20.20.70">
    <property type="entry name" value="Aldolase class I"/>
    <property type="match status" value="1"/>
</dbReference>
<dbReference type="GO" id="GO:0070475">
    <property type="term" value="P:rRNA base methylation"/>
    <property type="evidence" value="ECO:0007669"/>
    <property type="project" value="TreeGrafter"/>
</dbReference>
<evidence type="ECO:0000256" key="6">
    <source>
        <dbReference type="ARBA" id="ARBA00022679"/>
    </source>
</evidence>
<evidence type="ECO:0000256" key="9">
    <source>
        <dbReference type="ARBA" id="ARBA00023004"/>
    </source>
</evidence>
<evidence type="ECO:0000256" key="2">
    <source>
        <dbReference type="ARBA" id="ARBA00004496"/>
    </source>
</evidence>
<evidence type="ECO:0000256" key="8">
    <source>
        <dbReference type="ARBA" id="ARBA00022723"/>
    </source>
</evidence>
<keyword evidence="6 12" id="KW-0808">Transferase</keyword>
<dbReference type="GO" id="GO:0005737">
    <property type="term" value="C:cytoplasm"/>
    <property type="evidence" value="ECO:0007669"/>
    <property type="project" value="UniProtKB-SubCell"/>
</dbReference>
<name>A0A645D1A7_9ZZZZ</name>
<feature type="domain" description="Radical SAM core" evidence="11">
    <location>
        <begin position="53"/>
        <end position="278"/>
    </location>
</feature>
<keyword evidence="10" id="KW-0411">Iron-sulfur</keyword>
<keyword evidence="9" id="KW-0408">Iron</keyword>
<dbReference type="InterPro" id="IPR007197">
    <property type="entry name" value="rSAM"/>
</dbReference>
<dbReference type="PROSITE" id="PS51918">
    <property type="entry name" value="RADICAL_SAM"/>
    <property type="match status" value="1"/>
</dbReference>
<dbReference type="PIRSF" id="PIRSF006004">
    <property type="entry name" value="CHP00048"/>
    <property type="match status" value="1"/>
</dbReference>
<dbReference type="InterPro" id="IPR004383">
    <property type="entry name" value="rRNA_lsu_MTrfase_RlmN/Cfr"/>
</dbReference>
<evidence type="ECO:0000256" key="7">
    <source>
        <dbReference type="ARBA" id="ARBA00022691"/>
    </source>
</evidence>
<reference evidence="12" key="1">
    <citation type="submission" date="2019-08" db="EMBL/GenBank/DDBJ databases">
        <authorList>
            <person name="Kucharzyk K."/>
            <person name="Murdoch R.W."/>
            <person name="Higgins S."/>
            <person name="Loffler F."/>
        </authorList>
    </citation>
    <scope>NUCLEOTIDE SEQUENCE</scope>
</reference>
<keyword evidence="5 12" id="KW-0489">Methyltransferase</keyword>
<dbReference type="GO" id="GO:0046872">
    <property type="term" value="F:metal ion binding"/>
    <property type="evidence" value="ECO:0007669"/>
    <property type="project" value="UniProtKB-KW"/>
</dbReference>
<comment type="subcellular location">
    <subcellularLocation>
        <location evidence="2">Cytoplasm</location>
    </subcellularLocation>
</comment>
<dbReference type="SFLD" id="SFLDS00029">
    <property type="entry name" value="Radical_SAM"/>
    <property type="match status" value="1"/>
</dbReference>
<evidence type="ECO:0000256" key="1">
    <source>
        <dbReference type="ARBA" id="ARBA00001966"/>
    </source>
</evidence>
<evidence type="ECO:0000256" key="4">
    <source>
        <dbReference type="ARBA" id="ARBA00022490"/>
    </source>
</evidence>
<dbReference type="PANTHER" id="PTHR30544">
    <property type="entry name" value="23S RRNA METHYLTRANSFERASE"/>
    <property type="match status" value="1"/>
</dbReference>
<dbReference type="InterPro" id="IPR058240">
    <property type="entry name" value="rSAM_sf"/>
</dbReference>
<dbReference type="InterPro" id="IPR013785">
    <property type="entry name" value="Aldolase_TIM"/>
</dbReference>
<keyword evidence="8" id="KW-0479">Metal-binding</keyword>
<comment type="caution">
    <text evidence="12">The sequence shown here is derived from an EMBL/GenBank/DDBJ whole genome shotgun (WGS) entry which is preliminary data.</text>
</comment>
<evidence type="ECO:0000256" key="3">
    <source>
        <dbReference type="ARBA" id="ARBA00022485"/>
    </source>
</evidence>
<evidence type="ECO:0000313" key="12">
    <source>
        <dbReference type="EMBL" id="MPM82562.1"/>
    </source>
</evidence>
<dbReference type="SFLD" id="SFLDF00275">
    <property type="entry name" value="adenosine_C2_methyltransferase"/>
    <property type="match status" value="1"/>
</dbReference>
<organism evidence="12">
    <name type="scientific">bioreactor metagenome</name>
    <dbReference type="NCBI Taxonomy" id="1076179"/>
    <lineage>
        <taxon>unclassified sequences</taxon>
        <taxon>metagenomes</taxon>
        <taxon>ecological metagenomes</taxon>
    </lineage>
</organism>
<dbReference type="PANTHER" id="PTHR30544:SF5">
    <property type="entry name" value="RADICAL SAM CORE DOMAIN-CONTAINING PROTEIN"/>
    <property type="match status" value="1"/>
</dbReference>
<keyword evidence="3" id="KW-0004">4Fe-4S</keyword>
<keyword evidence="4" id="KW-0963">Cytoplasm</keyword>
<dbReference type="GO" id="GO:0008173">
    <property type="term" value="F:RNA methyltransferase activity"/>
    <property type="evidence" value="ECO:0007669"/>
    <property type="project" value="InterPro"/>
</dbReference>
<dbReference type="EC" id="2.1.1.192" evidence="12"/>
<dbReference type="SFLD" id="SFLDG01062">
    <property type="entry name" value="methyltransferase_(Class_A)"/>
    <property type="match status" value="1"/>
</dbReference>
<sequence>MLNLPAALRAKLTECFGAPRSRVVEAQPGSGGTVKLLLALDDGEEIEMVLIPSPERMTFCLSTQVGCPVRCRFCASGQDGLVRNLRADEMLEQFYHGVRHYGKLPDNLVFMGIGEGLLNYPALQRTLEVLTDATPGGFGMSPRRITVSTSGYVPGMRKFAAWGRPFTLAVSLHAVDDATRARLIPDYCRYPVAEILAAVAEYAESSGRMVTFEYTLIAGINDDLAMARELGRLAATIHAKVNLIACNPIGGEFRRPDDARLAAFQREVEKFCSAVTLRVEKGTSAASACGQLRARRRNPEH</sequence>
<dbReference type="Pfam" id="PF04055">
    <property type="entry name" value="Radical_SAM"/>
    <property type="match status" value="1"/>
</dbReference>
<comment type="cofactor">
    <cofactor evidence="1">
        <name>[4Fe-4S] cluster</name>
        <dbReference type="ChEBI" id="CHEBI:49883"/>
    </cofactor>
</comment>
<accession>A0A645D1A7</accession>
<dbReference type="GO" id="GO:0030488">
    <property type="term" value="P:tRNA methylation"/>
    <property type="evidence" value="ECO:0007669"/>
    <property type="project" value="TreeGrafter"/>
</dbReference>
<protein>
    <submittedName>
        <fullName evidence="12">Putative dual-specificity RNA methyltransferase RlmN</fullName>
        <ecNumber evidence="12">2.1.1.192</ecNumber>
    </submittedName>
</protein>
<dbReference type="CDD" id="cd01335">
    <property type="entry name" value="Radical_SAM"/>
    <property type="match status" value="1"/>
</dbReference>
<dbReference type="SUPFAM" id="SSF102114">
    <property type="entry name" value="Radical SAM enzymes"/>
    <property type="match status" value="1"/>
</dbReference>
<evidence type="ECO:0000259" key="11">
    <source>
        <dbReference type="PROSITE" id="PS51918"/>
    </source>
</evidence>
<dbReference type="InterPro" id="IPR040072">
    <property type="entry name" value="Methyltransferase_A"/>
</dbReference>
<keyword evidence="7" id="KW-0949">S-adenosyl-L-methionine</keyword>
<evidence type="ECO:0000256" key="10">
    <source>
        <dbReference type="ARBA" id="ARBA00023014"/>
    </source>
</evidence>
<proteinExistence type="predicted"/>
<evidence type="ECO:0000256" key="5">
    <source>
        <dbReference type="ARBA" id="ARBA00022603"/>
    </source>
</evidence>